<dbReference type="GO" id="GO:0005524">
    <property type="term" value="F:ATP binding"/>
    <property type="evidence" value="ECO:0007669"/>
    <property type="project" value="UniProtKB-KW"/>
</dbReference>
<dbReference type="PANTHER" id="PTHR43166">
    <property type="entry name" value="AMINO ACID IMPORT ATP-BINDING PROTEIN"/>
    <property type="match status" value="1"/>
</dbReference>
<keyword evidence="5" id="KW-0547">Nucleotide-binding</keyword>
<evidence type="ECO:0000256" key="5">
    <source>
        <dbReference type="ARBA" id="ARBA00022741"/>
    </source>
</evidence>
<dbReference type="AlphaFoldDB" id="A0A848F6M8"/>
<evidence type="ECO:0000256" key="4">
    <source>
        <dbReference type="ARBA" id="ARBA00022475"/>
    </source>
</evidence>
<dbReference type="Gene3D" id="3.40.50.300">
    <property type="entry name" value="P-loop containing nucleotide triphosphate hydrolases"/>
    <property type="match status" value="1"/>
</dbReference>
<dbReference type="GO" id="GO:0016887">
    <property type="term" value="F:ATP hydrolysis activity"/>
    <property type="evidence" value="ECO:0007669"/>
    <property type="project" value="InterPro"/>
</dbReference>
<dbReference type="InterPro" id="IPR003593">
    <property type="entry name" value="AAA+_ATPase"/>
</dbReference>
<dbReference type="SMART" id="SM00382">
    <property type="entry name" value="AAA"/>
    <property type="match status" value="1"/>
</dbReference>
<evidence type="ECO:0000256" key="6">
    <source>
        <dbReference type="ARBA" id="ARBA00022840"/>
    </source>
</evidence>
<dbReference type="EMBL" id="JABBFW010000004">
    <property type="protein sequence ID" value="NML15032.1"/>
    <property type="molecule type" value="Genomic_DNA"/>
</dbReference>
<keyword evidence="10" id="KW-1185">Reference proteome</keyword>
<dbReference type="InterPro" id="IPR003439">
    <property type="entry name" value="ABC_transporter-like_ATP-bd"/>
</dbReference>
<gene>
    <name evidence="9" type="ORF">HHL10_08590</name>
</gene>
<name>A0A848F6M8_9BURK</name>
<keyword evidence="6 9" id="KW-0067">ATP-binding</keyword>
<evidence type="ECO:0000256" key="1">
    <source>
        <dbReference type="ARBA" id="ARBA00004202"/>
    </source>
</evidence>
<comment type="similarity">
    <text evidence="2">Belongs to the ABC transporter superfamily.</text>
</comment>
<dbReference type="InterPro" id="IPR027417">
    <property type="entry name" value="P-loop_NTPase"/>
</dbReference>
<feature type="domain" description="ABC transporter" evidence="8">
    <location>
        <begin position="23"/>
        <end position="247"/>
    </location>
</feature>
<reference evidence="9 10" key="1">
    <citation type="submission" date="2020-04" db="EMBL/GenBank/DDBJ databases">
        <title>Azohydromonas sp. isolated from soil.</title>
        <authorList>
            <person name="Dahal R.H."/>
        </authorList>
    </citation>
    <scope>NUCLEOTIDE SEQUENCE [LARGE SCALE GENOMIC DNA]</scope>
    <source>
        <strain evidence="9 10">G-1-1-14</strain>
    </source>
</reference>
<evidence type="ECO:0000313" key="10">
    <source>
        <dbReference type="Proteomes" id="UP000574067"/>
    </source>
</evidence>
<comment type="caution">
    <text evidence="9">The sequence shown here is derived from an EMBL/GenBank/DDBJ whole genome shotgun (WGS) entry which is preliminary data.</text>
</comment>
<accession>A0A848F6M8</accession>
<dbReference type="PANTHER" id="PTHR43166:SF9">
    <property type="entry name" value="GLUTAMATE_ASPARTATE IMPORT ATP-BINDING PROTEIN GLTL"/>
    <property type="match status" value="1"/>
</dbReference>
<sequence>MNAPLHLERPVLATARAAETPLIELRQAGVCFAGHEALQPLDLHVHAGERIVLLGANGSGKTTLLRLLHGQLHCSSGERRVPRDAQGREPQQAMLFQRPFLLRLSVWRNLLLALWLAGVPRAERAERAARALARVGLEEHAQRPARVLSGGQQQRLALARAWAVHPQILFLDEPTASLDPAAKREVEALVLEFAAEGMTVLMSTHNLGQAKRMATRVIYLEDGRLVVDRPVERFFNDPLPPEAALFLKGELPWH</sequence>
<organism evidence="9 10">
    <name type="scientific">Azohydromonas caseinilytica</name>
    <dbReference type="NCBI Taxonomy" id="2728836"/>
    <lineage>
        <taxon>Bacteria</taxon>
        <taxon>Pseudomonadati</taxon>
        <taxon>Pseudomonadota</taxon>
        <taxon>Betaproteobacteria</taxon>
        <taxon>Burkholderiales</taxon>
        <taxon>Sphaerotilaceae</taxon>
        <taxon>Azohydromonas</taxon>
    </lineage>
</organism>
<keyword evidence="7" id="KW-0472">Membrane</keyword>
<dbReference type="Pfam" id="PF00005">
    <property type="entry name" value="ABC_tran"/>
    <property type="match status" value="1"/>
</dbReference>
<dbReference type="GO" id="GO:0005886">
    <property type="term" value="C:plasma membrane"/>
    <property type="evidence" value="ECO:0007669"/>
    <property type="project" value="UniProtKB-SubCell"/>
</dbReference>
<dbReference type="InterPro" id="IPR050086">
    <property type="entry name" value="MetN_ABC_transporter-like"/>
</dbReference>
<evidence type="ECO:0000256" key="7">
    <source>
        <dbReference type="ARBA" id="ARBA00023136"/>
    </source>
</evidence>
<dbReference type="SUPFAM" id="SSF52540">
    <property type="entry name" value="P-loop containing nucleoside triphosphate hydrolases"/>
    <property type="match status" value="1"/>
</dbReference>
<dbReference type="RefSeq" id="WP_169159928.1">
    <property type="nucleotide sequence ID" value="NZ_JABBFW010000004.1"/>
</dbReference>
<evidence type="ECO:0000259" key="8">
    <source>
        <dbReference type="PROSITE" id="PS50893"/>
    </source>
</evidence>
<protein>
    <submittedName>
        <fullName evidence="9">ATP-binding cassette domain-containing protein</fullName>
    </submittedName>
</protein>
<evidence type="ECO:0000256" key="3">
    <source>
        <dbReference type="ARBA" id="ARBA00022448"/>
    </source>
</evidence>
<dbReference type="InterPro" id="IPR017871">
    <property type="entry name" value="ABC_transporter-like_CS"/>
</dbReference>
<comment type="subcellular location">
    <subcellularLocation>
        <location evidence="1">Cell membrane</location>
        <topology evidence="1">Peripheral membrane protein</topology>
    </subcellularLocation>
</comment>
<dbReference type="PROSITE" id="PS50893">
    <property type="entry name" value="ABC_TRANSPORTER_2"/>
    <property type="match status" value="1"/>
</dbReference>
<proteinExistence type="inferred from homology"/>
<dbReference type="Proteomes" id="UP000574067">
    <property type="component" value="Unassembled WGS sequence"/>
</dbReference>
<dbReference type="PROSITE" id="PS00211">
    <property type="entry name" value="ABC_TRANSPORTER_1"/>
    <property type="match status" value="1"/>
</dbReference>
<evidence type="ECO:0000313" key="9">
    <source>
        <dbReference type="EMBL" id="NML15032.1"/>
    </source>
</evidence>
<evidence type="ECO:0000256" key="2">
    <source>
        <dbReference type="ARBA" id="ARBA00005417"/>
    </source>
</evidence>
<keyword evidence="4" id="KW-1003">Cell membrane</keyword>
<keyword evidence="3" id="KW-0813">Transport</keyword>